<sequence>MDDSQDGRREPVRFRVPCPNCSGGVRTRARLGVRGDRTGTGHIPEACPDCFGRGWLPFGR</sequence>
<dbReference type="OrthoDB" id="3873751at2"/>
<dbReference type="EMBL" id="WBOF01000001">
    <property type="protein sequence ID" value="MQS13313.1"/>
    <property type="molecule type" value="Genomic_DNA"/>
</dbReference>
<organism evidence="1 2">
    <name type="scientific">Streptomyces kaniharaensis</name>
    <dbReference type="NCBI Taxonomy" id="212423"/>
    <lineage>
        <taxon>Bacteria</taxon>
        <taxon>Bacillati</taxon>
        <taxon>Actinomycetota</taxon>
        <taxon>Actinomycetes</taxon>
        <taxon>Kitasatosporales</taxon>
        <taxon>Streptomycetaceae</taxon>
        <taxon>Streptomyces</taxon>
    </lineage>
</organism>
<proteinExistence type="predicted"/>
<dbReference type="AlphaFoldDB" id="A0A6N7KUN9"/>
<evidence type="ECO:0000313" key="1">
    <source>
        <dbReference type="EMBL" id="MQS13313.1"/>
    </source>
</evidence>
<dbReference type="Proteomes" id="UP000450000">
    <property type="component" value="Unassembled WGS sequence"/>
</dbReference>
<dbReference type="RefSeq" id="WP_153461535.1">
    <property type="nucleotide sequence ID" value="NZ_WBOF01000001.1"/>
</dbReference>
<gene>
    <name evidence="1" type="ORF">F7Q99_13735</name>
</gene>
<name>A0A6N7KUN9_9ACTN</name>
<keyword evidence="2" id="KW-1185">Reference proteome</keyword>
<evidence type="ECO:0000313" key="2">
    <source>
        <dbReference type="Proteomes" id="UP000450000"/>
    </source>
</evidence>
<protein>
    <submittedName>
        <fullName evidence="1">Uncharacterized protein</fullName>
    </submittedName>
</protein>
<comment type="caution">
    <text evidence="1">The sequence shown here is derived from an EMBL/GenBank/DDBJ whole genome shotgun (WGS) entry which is preliminary data.</text>
</comment>
<accession>A0A6N7KUN9</accession>
<reference evidence="1 2" key="1">
    <citation type="submission" date="2019-09" db="EMBL/GenBank/DDBJ databases">
        <title>Genome Sequences of Streptomyces kaniharaensis ATCC 21070.</title>
        <authorList>
            <person name="Zhu W."/>
            <person name="De Crecy-Lagard V."/>
            <person name="Richards N.G."/>
        </authorList>
    </citation>
    <scope>NUCLEOTIDE SEQUENCE [LARGE SCALE GENOMIC DNA]</scope>
    <source>
        <strain evidence="1 2">SF-557</strain>
    </source>
</reference>